<sequence>MSKTTNKFSPEVRARAIPKKRAGWRSGLFNLSPAIQKRLSEASNANKFATTTSFPFTSTRIARNISNWAEAFGTTLDKLRSNGFRPLGSREDQS</sequence>
<dbReference type="Proteomes" id="UP000078465">
    <property type="component" value="Plasmid unnamed1"/>
</dbReference>
<keyword evidence="1" id="KW-0614">Plasmid</keyword>
<gene>
    <name evidence="1" type="ORF">A4U53_037950</name>
</gene>
<dbReference type="EMBL" id="CP171854">
    <property type="protein sequence ID" value="XKM43411.1"/>
    <property type="molecule type" value="Genomic_DNA"/>
</dbReference>
<evidence type="ECO:0000313" key="1">
    <source>
        <dbReference type="EMBL" id="XKM43411.1"/>
    </source>
</evidence>
<name>A0ACD5EWA1_9HYPH</name>
<organism evidence="1 2">
    <name type="scientific">Rhizobium ruizarguesonis</name>
    <dbReference type="NCBI Taxonomy" id="2081791"/>
    <lineage>
        <taxon>Bacteria</taxon>
        <taxon>Pseudomonadati</taxon>
        <taxon>Pseudomonadota</taxon>
        <taxon>Alphaproteobacteria</taxon>
        <taxon>Hyphomicrobiales</taxon>
        <taxon>Rhizobiaceae</taxon>
        <taxon>Rhizobium/Agrobacterium group</taxon>
        <taxon>Rhizobium</taxon>
    </lineage>
</organism>
<accession>A0ACD5EWA1</accession>
<geneLocation type="plasmid" evidence="1 2">
    <name>unnamed1</name>
</geneLocation>
<proteinExistence type="predicted"/>
<protein>
    <submittedName>
        <fullName evidence="1">Uncharacterized protein</fullName>
    </submittedName>
</protein>
<reference evidence="1" key="1">
    <citation type="submission" date="2024-10" db="EMBL/GenBank/DDBJ databases">
        <title>Strain of Rhizobium-related bacteria isolated fromm roots of Vavilovia formosa.</title>
        <authorList>
            <person name="Kimeklis A."/>
            <person name="Afonin A."/>
        </authorList>
    </citation>
    <scope>NUCLEOTIDE SEQUENCE</scope>
    <source>
        <strain evidence="1">Vaf-46</strain>
    </source>
</reference>
<evidence type="ECO:0000313" key="2">
    <source>
        <dbReference type="Proteomes" id="UP000078465"/>
    </source>
</evidence>